<feature type="transmembrane region" description="Helical" evidence="1">
    <location>
        <begin position="1023"/>
        <end position="1042"/>
    </location>
</feature>
<organism evidence="3 4">
    <name type="scientific">Orchesella dallaii</name>
    <dbReference type="NCBI Taxonomy" id="48710"/>
    <lineage>
        <taxon>Eukaryota</taxon>
        <taxon>Metazoa</taxon>
        <taxon>Ecdysozoa</taxon>
        <taxon>Arthropoda</taxon>
        <taxon>Hexapoda</taxon>
        <taxon>Collembola</taxon>
        <taxon>Entomobryomorpha</taxon>
        <taxon>Entomobryoidea</taxon>
        <taxon>Orchesellidae</taxon>
        <taxon>Orchesellinae</taxon>
        <taxon>Orchesella</taxon>
    </lineage>
</organism>
<dbReference type="Pfam" id="PF14765">
    <property type="entry name" value="PS-DH"/>
    <property type="match status" value="1"/>
</dbReference>
<keyword evidence="1" id="KW-0472">Membrane</keyword>
<dbReference type="Proteomes" id="UP001642540">
    <property type="component" value="Unassembled WGS sequence"/>
</dbReference>
<dbReference type="InterPro" id="IPR050587">
    <property type="entry name" value="GNT1/Glycosyltrans_8"/>
</dbReference>
<name>A0ABP1SAI3_9HEXA</name>
<evidence type="ECO:0000259" key="2">
    <source>
        <dbReference type="Pfam" id="PF14765"/>
    </source>
</evidence>
<proteinExistence type="predicted"/>
<evidence type="ECO:0000313" key="3">
    <source>
        <dbReference type="EMBL" id="CAL8149461.1"/>
    </source>
</evidence>
<keyword evidence="1" id="KW-1133">Transmembrane helix</keyword>
<accession>A0ABP1SAI3</accession>
<sequence>MKGVCNQAWVTTVWKDAQVADALVLYHSLRKTLTPKQIIVLVSTQLSSKSKEILHHHFDHLFYLEEHWNEEACLKLEDFSKLSVFTLKWFDKLVYLSPEMLVLRNCDKIFEQEIEGNFMSIENKDMAVFLAKPCLKFHKDLLEGLKISRLNGHGFEYYLQKWIEEQTQIEENPRVFLPEKYCRLISSKTGIIVKTEEEIGMIKFMEQPETILMDKRGSNGLIEKMVAKHRMNIFNIEVLPVLEGNLKICPGISNVDMKKEPIAIVGMSCRFPGATTGSSNDKAEKSEGETMENSATSAFNDQYILHPAVIDSMLQSIMLMKNVEKVKKSRKLYVPIRIGKFVWIGKMDEEALNEGVFVHVFDENEEGKEEAGKTNSNLNKSSSGLLVSASGKLLASISSVEFIDTTAKTIESVLENQKSSMPDLWEEVWKGKMGPLQYRAPLEDYNTTKVVTEIEKAGEEIKNGSKPNTEVVHELMEELSYYGILRGLFDCGWEPEMGNEFEEKNLAETLGVLPEFRKVFGFYMETLEEMVILEKIGDNSNWKIVKLPPTREEIVELVSSPKFTRDLYSQIKSASLITKMGEQLANILKGKQSAIGILFPAENGRRDHPTMGEFYEEYGRVFDVNTATEKYITLRLSGIERNVGENERENVLRFLEVGAGTGNYTAYVLKVLDDQERHSALAMQWMPNSGIPNEKIKDCSKLWIIFSAKGTRIPGYLRGKLEALNRKLKLKAYQSQVLNFFGVMPFTWNPKTKLYEKCNSAYWRFVFSTLLAIKYWLFLLTMSVHSGFNGKVDTATFVGLIFVINTLAVFLMCMGFLKMDEIIAAINIKNAYSQRLVGKYRIYYNPNKCWLNQVWGYLFIFNHFIFEPFFIAAMIAHHLTNPQTKIYYTYFITDMEPEFWKQKMLYYMVHVISAVQMVYLTAKIILSFSFIMELAVEAAIQLLPLLQNELFVGSKRTYKTKTTLREMANTLVEIRAITILIALLNQTGGILLLPASFLIGNSAVLANTIIIRYWKSMAGVTKLICIVATITIQISWIILVDLCRRLSKYSKLLLQSLQRREWGSKQNYLYVRKWGISCKPYRIAYGKLFIIRRKSVLTFVKNVYRKTFKALAALQKAK</sequence>
<dbReference type="PANTHER" id="PTHR11183">
    <property type="entry name" value="GLYCOGENIN SUBFAMILY MEMBER"/>
    <property type="match status" value="1"/>
</dbReference>
<feature type="domain" description="Polyketide synthase dehydratase" evidence="2">
    <location>
        <begin position="295"/>
        <end position="365"/>
    </location>
</feature>
<dbReference type="SUPFAM" id="SSF53448">
    <property type="entry name" value="Nucleotide-diphospho-sugar transferases"/>
    <property type="match status" value="1"/>
</dbReference>
<evidence type="ECO:0000256" key="1">
    <source>
        <dbReference type="SAM" id="Phobius"/>
    </source>
</evidence>
<reference evidence="3 4" key="1">
    <citation type="submission" date="2024-08" db="EMBL/GenBank/DDBJ databases">
        <authorList>
            <person name="Cucini C."/>
            <person name="Frati F."/>
        </authorList>
    </citation>
    <scope>NUCLEOTIDE SEQUENCE [LARGE SCALE GENOMIC DNA]</scope>
</reference>
<comment type="caution">
    <text evidence="3">The sequence shown here is derived from an EMBL/GenBank/DDBJ whole genome shotgun (WGS) entry which is preliminary data.</text>
</comment>
<feature type="transmembrane region" description="Helical" evidence="1">
    <location>
        <begin position="794"/>
        <end position="817"/>
    </location>
</feature>
<dbReference type="Gene3D" id="3.90.550.10">
    <property type="entry name" value="Spore Coat Polysaccharide Biosynthesis Protein SpsA, Chain A"/>
    <property type="match status" value="1"/>
</dbReference>
<dbReference type="Gene3D" id="3.10.129.120">
    <property type="match status" value="1"/>
</dbReference>
<dbReference type="EMBL" id="CAXLJM020000210">
    <property type="protein sequence ID" value="CAL8149461.1"/>
    <property type="molecule type" value="Genomic_DNA"/>
</dbReference>
<feature type="transmembrane region" description="Helical" evidence="1">
    <location>
        <begin position="904"/>
        <end position="922"/>
    </location>
</feature>
<dbReference type="InterPro" id="IPR029044">
    <property type="entry name" value="Nucleotide-diphossugar_trans"/>
</dbReference>
<protein>
    <recommendedName>
        <fullName evidence="2">Polyketide synthase dehydratase domain-containing protein</fullName>
    </recommendedName>
</protein>
<evidence type="ECO:0000313" key="4">
    <source>
        <dbReference type="Proteomes" id="UP001642540"/>
    </source>
</evidence>
<dbReference type="InterPro" id="IPR049551">
    <property type="entry name" value="PKS_DH_C"/>
</dbReference>
<gene>
    <name evidence="3" type="ORF">ODALV1_LOCUS31740</name>
</gene>
<feature type="transmembrane region" description="Helical" evidence="1">
    <location>
        <begin position="761"/>
        <end position="782"/>
    </location>
</feature>
<feature type="transmembrane region" description="Helical" evidence="1">
    <location>
        <begin position="854"/>
        <end position="876"/>
    </location>
</feature>
<keyword evidence="1" id="KW-0812">Transmembrane</keyword>
<keyword evidence="4" id="KW-1185">Reference proteome</keyword>